<protein>
    <submittedName>
        <fullName evidence="2">Uncharacterized protein</fullName>
    </submittedName>
</protein>
<accession>A0A699HH46</accession>
<dbReference type="EMBL" id="BKCJ010155493">
    <property type="protein sequence ID" value="GEY14861.1"/>
    <property type="molecule type" value="Genomic_DNA"/>
</dbReference>
<feature type="region of interest" description="Disordered" evidence="1">
    <location>
        <begin position="1"/>
        <end position="64"/>
    </location>
</feature>
<name>A0A699HH46_TANCI</name>
<proteinExistence type="predicted"/>
<evidence type="ECO:0000313" key="2">
    <source>
        <dbReference type="EMBL" id="GEY14861.1"/>
    </source>
</evidence>
<dbReference type="AlphaFoldDB" id="A0A699HH46"/>
<dbReference type="PANTHER" id="PTHR33018">
    <property type="entry name" value="OS10G0338966 PROTEIN-RELATED"/>
    <property type="match status" value="1"/>
</dbReference>
<gene>
    <name evidence="2" type="ORF">Tci_386835</name>
</gene>
<evidence type="ECO:0000256" key="1">
    <source>
        <dbReference type="SAM" id="MobiDB-lite"/>
    </source>
</evidence>
<sequence length="332" mass="37679">MKHEKGTDEEEDSFDDQLVTLDEVEDSSAEEVESTDEEEDASDEDYELELIKKSNSKGSKAKSDRSKFKIISYKVNDKDESSQATPKAQSSQAKAPRPNVIVDLASQYKNLATNCVEKKFGTRIVAEGSKSKGKRGLERYFDVDLTAKKLVMHRLDQLLRNFRMKLRYKYILPNLNTPSKLNEIPVKYSTIAKLEEWVEFVNYTTTVAYKEKSARAKMAPSKNVYYHKIGRGGYVFVKEKMIENKEIEADEEPPPVTLTASRRLLILTFSIFFVQKKADDKIKEGTLNLDDGTVAIKAVFGKEKGGYARGVGGGVTYKRYFDLPRSRQATNE</sequence>
<dbReference type="PANTHER" id="PTHR33018:SF34">
    <property type="entry name" value="OS02G0472350 PROTEIN"/>
    <property type="match status" value="1"/>
</dbReference>
<organism evidence="2">
    <name type="scientific">Tanacetum cinerariifolium</name>
    <name type="common">Dalmatian daisy</name>
    <name type="synonym">Chrysanthemum cinerariifolium</name>
    <dbReference type="NCBI Taxonomy" id="118510"/>
    <lineage>
        <taxon>Eukaryota</taxon>
        <taxon>Viridiplantae</taxon>
        <taxon>Streptophyta</taxon>
        <taxon>Embryophyta</taxon>
        <taxon>Tracheophyta</taxon>
        <taxon>Spermatophyta</taxon>
        <taxon>Magnoliopsida</taxon>
        <taxon>eudicotyledons</taxon>
        <taxon>Gunneridae</taxon>
        <taxon>Pentapetalae</taxon>
        <taxon>asterids</taxon>
        <taxon>campanulids</taxon>
        <taxon>Asterales</taxon>
        <taxon>Asteraceae</taxon>
        <taxon>Asteroideae</taxon>
        <taxon>Anthemideae</taxon>
        <taxon>Anthemidinae</taxon>
        <taxon>Tanacetum</taxon>
    </lineage>
</organism>
<reference evidence="2" key="1">
    <citation type="journal article" date="2019" name="Sci. Rep.">
        <title>Draft genome of Tanacetum cinerariifolium, the natural source of mosquito coil.</title>
        <authorList>
            <person name="Yamashiro T."/>
            <person name="Shiraishi A."/>
            <person name="Satake H."/>
            <person name="Nakayama K."/>
        </authorList>
    </citation>
    <scope>NUCLEOTIDE SEQUENCE</scope>
</reference>
<comment type="caution">
    <text evidence="2">The sequence shown here is derived from an EMBL/GenBank/DDBJ whole genome shotgun (WGS) entry which is preliminary data.</text>
</comment>
<feature type="compositionally biased region" description="Acidic residues" evidence="1">
    <location>
        <begin position="22"/>
        <end position="48"/>
    </location>
</feature>